<keyword evidence="1" id="KW-0238">DNA-binding</keyword>
<dbReference type="InterPro" id="IPR047057">
    <property type="entry name" value="MerR_fam"/>
</dbReference>
<dbReference type="Gene3D" id="1.10.1660.10">
    <property type="match status" value="1"/>
</dbReference>
<reference evidence="3" key="1">
    <citation type="journal article" date="2021" name="Nat. Microbiol.">
        <title>Cocultivation of an ultrasmall environmental parasitic bacterium with lytic ability against bacteria associated with wastewater foams.</title>
        <authorList>
            <person name="Batinovic S."/>
            <person name="Rose J.J.A."/>
            <person name="Ratcliffe J."/>
            <person name="Seviour R.J."/>
            <person name="Petrovski S."/>
        </authorList>
    </citation>
    <scope>NUCLEOTIDE SEQUENCE</scope>
    <source>
        <strain evidence="3">CON9</strain>
    </source>
</reference>
<proteinExistence type="predicted"/>
<keyword evidence="4" id="KW-1185">Reference proteome</keyword>
<dbReference type="InterPro" id="IPR000551">
    <property type="entry name" value="MerR-type_HTH_dom"/>
</dbReference>
<dbReference type="PROSITE" id="PS50937">
    <property type="entry name" value="HTH_MERR_2"/>
    <property type="match status" value="1"/>
</dbReference>
<evidence type="ECO:0000259" key="2">
    <source>
        <dbReference type="PROSITE" id="PS50937"/>
    </source>
</evidence>
<dbReference type="PANTHER" id="PTHR30204">
    <property type="entry name" value="REDOX-CYCLING DRUG-SENSING TRANSCRIPTIONAL ACTIVATOR SOXR"/>
    <property type="match status" value="1"/>
</dbReference>
<dbReference type="SMART" id="SM00422">
    <property type="entry name" value="HTH_MERR"/>
    <property type="match status" value="1"/>
</dbReference>
<evidence type="ECO:0000313" key="4">
    <source>
        <dbReference type="Proteomes" id="UP001059836"/>
    </source>
</evidence>
<dbReference type="Gene3D" id="3.10.150.10">
    <property type="entry name" value="DNA Polymerase III, subunit A, domain 2"/>
    <property type="match status" value="1"/>
</dbReference>
<protein>
    <submittedName>
        <fullName evidence="3">MerR family transcriptional regulator</fullName>
    </submittedName>
</protein>
<feature type="domain" description="HTH merR-type" evidence="2">
    <location>
        <begin position="16"/>
        <end position="86"/>
    </location>
</feature>
<name>A0ABX6ICW3_9ACTN</name>
<gene>
    <name evidence="3" type="ORF">GII31_01345</name>
</gene>
<evidence type="ECO:0000256" key="1">
    <source>
        <dbReference type="ARBA" id="ARBA00023125"/>
    </source>
</evidence>
<dbReference type="PANTHER" id="PTHR30204:SF97">
    <property type="entry name" value="MERR FAMILY REGULATORY PROTEIN"/>
    <property type="match status" value="1"/>
</dbReference>
<dbReference type="EMBL" id="CP045809">
    <property type="protein sequence ID" value="QHN33750.1"/>
    <property type="molecule type" value="Genomic_DNA"/>
</dbReference>
<dbReference type="Proteomes" id="UP001059836">
    <property type="component" value="Chromosome"/>
</dbReference>
<dbReference type="SUPFAM" id="SSF46955">
    <property type="entry name" value="Putative DNA-binding domain"/>
    <property type="match status" value="1"/>
</dbReference>
<dbReference type="Pfam" id="PF13411">
    <property type="entry name" value="MerR_1"/>
    <property type="match status" value="1"/>
</dbReference>
<sequence>MPMTNDMPMTTSDPRFMSIGEFAGLTGLTASALRFYADSGLLPPADIDGTSGYRRYAPAQVGRARLLRRLREIGTPLSAAAQILDAGPVEAAQLVDDHLRQLSDDTALARARGAGIVADLVGVRRGTPVSVCGPVLAAAVDQVLTATVDDRDHSILNTVRIESDCTTGTLTLVATDRVRMAIRTLAASAAGDTDWAATLLVDDLQAQLATIRLSRSSNRHPA</sequence>
<organism evidence="3 4">
    <name type="scientific">Gordonia pseudamarae</name>
    <dbReference type="NCBI Taxonomy" id="2831662"/>
    <lineage>
        <taxon>Bacteria</taxon>
        <taxon>Bacillati</taxon>
        <taxon>Actinomycetota</taxon>
        <taxon>Actinomycetes</taxon>
        <taxon>Mycobacteriales</taxon>
        <taxon>Gordoniaceae</taxon>
        <taxon>Gordonia</taxon>
    </lineage>
</organism>
<evidence type="ECO:0000313" key="3">
    <source>
        <dbReference type="EMBL" id="QHN33750.1"/>
    </source>
</evidence>
<accession>A0ABX6ICW3</accession>
<dbReference type="InterPro" id="IPR009061">
    <property type="entry name" value="DNA-bd_dom_put_sf"/>
</dbReference>